<keyword evidence="2" id="KW-0805">Transcription regulation</keyword>
<reference evidence="10" key="1">
    <citation type="submission" date="2021-08" db="EMBL/GenBank/DDBJ databases">
        <title>WGS assembly of Ceratopteris richardii.</title>
        <authorList>
            <person name="Marchant D.B."/>
            <person name="Chen G."/>
            <person name="Jenkins J."/>
            <person name="Shu S."/>
            <person name="Leebens-Mack J."/>
            <person name="Grimwood J."/>
            <person name="Schmutz J."/>
            <person name="Soltis P."/>
            <person name="Soltis D."/>
            <person name="Chen Z.-H."/>
        </authorList>
    </citation>
    <scope>NUCLEOTIDE SEQUENCE</scope>
    <source>
        <strain evidence="10">Whitten #5841</strain>
        <tissue evidence="10">Leaf</tissue>
    </source>
</reference>
<evidence type="ECO:0000256" key="3">
    <source>
        <dbReference type="ARBA" id="ARBA00023125"/>
    </source>
</evidence>
<evidence type="ECO:0000259" key="9">
    <source>
        <dbReference type="PROSITE" id="PS51032"/>
    </source>
</evidence>
<organism evidence="10 11">
    <name type="scientific">Ceratopteris richardii</name>
    <name type="common">Triangle waterfern</name>
    <dbReference type="NCBI Taxonomy" id="49495"/>
    <lineage>
        <taxon>Eukaryota</taxon>
        <taxon>Viridiplantae</taxon>
        <taxon>Streptophyta</taxon>
        <taxon>Embryophyta</taxon>
        <taxon>Tracheophyta</taxon>
        <taxon>Polypodiopsida</taxon>
        <taxon>Polypodiidae</taxon>
        <taxon>Polypodiales</taxon>
        <taxon>Pteridineae</taxon>
        <taxon>Pteridaceae</taxon>
        <taxon>Parkerioideae</taxon>
        <taxon>Ceratopteris</taxon>
    </lineage>
</organism>
<evidence type="ECO:0000256" key="4">
    <source>
        <dbReference type="ARBA" id="ARBA00023159"/>
    </source>
</evidence>
<dbReference type="PANTHER" id="PTHR31985">
    <property type="entry name" value="ETHYLENE-RESPONSIVE TRANSCRIPTION FACTOR ERF042-RELATED"/>
    <property type="match status" value="1"/>
</dbReference>
<keyword evidence="6" id="KW-0539">Nucleus</keyword>
<dbReference type="InterPro" id="IPR036955">
    <property type="entry name" value="AP2/ERF_dom_sf"/>
</dbReference>
<sequence length="294" mass="31435">MVKSAAITPPRARRPPPIDTCSGDRFKGVRRRSWGRWVSEIRIPHSRDKIWLGSYGTAEQAARAYDIASLLLRGPACSAFLNFPDSSSLVLTEHPRLASLAANGTPPSPDTIRATAAAAAAAEARDFSPPSHTCADEHSTEELNESSDASAATHWVCSASNRSCVSADESCWVHDLITLILSPKEKSSSLSFPSSLSPSIIKYGSTATPCSPAAVTASNSCWSTSHGVQCSSRGVSPDYFLQTLIDDFQFPLEGLARDGFTAISAAVTTKKRFDTETTAPSCEVDATQLWIHAC</sequence>
<feature type="region of interest" description="Disordered" evidence="8">
    <location>
        <begin position="1"/>
        <end position="24"/>
    </location>
</feature>
<comment type="subcellular location">
    <subcellularLocation>
        <location evidence="1">Nucleus</location>
    </subcellularLocation>
</comment>
<keyword evidence="4" id="KW-0010">Activator</keyword>
<comment type="caution">
    <text evidence="10">The sequence shown here is derived from an EMBL/GenBank/DDBJ whole genome shotgun (WGS) entry which is preliminary data.</text>
</comment>
<dbReference type="CDD" id="cd00018">
    <property type="entry name" value="AP2"/>
    <property type="match status" value="1"/>
</dbReference>
<evidence type="ECO:0000256" key="1">
    <source>
        <dbReference type="ARBA" id="ARBA00004123"/>
    </source>
</evidence>
<gene>
    <name evidence="10" type="ORF">KP509_38G032800</name>
</gene>
<evidence type="ECO:0000256" key="2">
    <source>
        <dbReference type="ARBA" id="ARBA00023015"/>
    </source>
</evidence>
<dbReference type="GO" id="GO:0003677">
    <property type="term" value="F:DNA binding"/>
    <property type="evidence" value="ECO:0007669"/>
    <property type="project" value="UniProtKB-KW"/>
</dbReference>
<comment type="similarity">
    <text evidence="7">Belongs to the AP2/ERF transcription factor family. ERF subfamily.</text>
</comment>
<dbReference type="SMART" id="SM00380">
    <property type="entry name" value="AP2"/>
    <property type="match status" value="1"/>
</dbReference>
<protein>
    <recommendedName>
        <fullName evidence="9">AP2/ERF domain-containing protein</fullName>
    </recommendedName>
</protein>
<evidence type="ECO:0000256" key="8">
    <source>
        <dbReference type="SAM" id="MobiDB-lite"/>
    </source>
</evidence>
<keyword evidence="3" id="KW-0238">DNA-binding</keyword>
<feature type="compositionally biased region" description="Low complexity" evidence="8">
    <location>
        <begin position="1"/>
        <end position="10"/>
    </location>
</feature>
<dbReference type="InterPro" id="IPR016177">
    <property type="entry name" value="DNA-bd_dom_sf"/>
</dbReference>
<dbReference type="InterPro" id="IPR051032">
    <property type="entry name" value="AP2/ERF_TF_ERF_subfamily"/>
</dbReference>
<dbReference type="Gene3D" id="3.30.730.10">
    <property type="entry name" value="AP2/ERF domain"/>
    <property type="match status" value="1"/>
</dbReference>
<evidence type="ECO:0000256" key="7">
    <source>
        <dbReference type="ARBA" id="ARBA00024343"/>
    </source>
</evidence>
<keyword evidence="5" id="KW-0804">Transcription</keyword>
<evidence type="ECO:0000256" key="5">
    <source>
        <dbReference type="ARBA" id="ARBA00023163"/>
    </source>
</evidence>
<dbReference type="PRINTS" id="PR00367">
    <property type="entry name" value="ETHRSPELEMNT"/>
</dbReference>
<dbReference type="PROSITE" id="PS51032">
    <property type="entry name" value="AP2_ERF"/>
    <property type="match status" value="1"/>
</dbReference>
<keyword evidence="11" id="KW-1185">Reference proteome</keyword>
<evidence type="ECO:0000313" key="11">
    <source>
        <dbReference type="Proteomes" id="UP000825935"/>
    </source>
</evidence>
<dbReference type="InterPro" id="IPR001471">
    <property type="entry name" value="AP2/ERF_dom"/>
</dbReference>
<proteinExistence type="inferred from homology"/>
<accession>A0A8T2Q3F6</accession>
<feature type="domain" description="AP2/ERF" evidence="9">
    <location>
        <begin position="25"/>
        <end position="84"/>
    </location>
</feature>
<dbReference type="EMBL" id="CM035443">
    <property type="protein sequence ID" value="KAH7278254.1"/>
    <property type="molecule type" value="Genomic_DNA"/>
</dbReference>
<dbReference type="OMA" id="SHTCADE"/>
<dbReference type="Pfam" id="PF00847">
    <property type="entry name" value="AP2"/>
    <property type="match status" value="1"/>
</dbReference>
<evidence type="ECO:0000313" key="10">
    <source>
        <dbReference type="EMBL" id="KAH7278254.1"/>
    </source>
</evidence>
<dbReference type="Proteomes" id="UP000825935">
    <property type="component" value="Chromosome 38"/>
</dbReference>
<name>A0A8T2Q3F6_CERRI</name>
<dbReference type="GO" id="GO:0005634">
    <property type="term" value="C:nucleus"/>
    <property type="evidence" value="ECO:0007669"/>
    <property type="project" value="UniProtKB-SubCell"/>
</dbReference>
<dbReference type="PANTHER" id="PTHR31985:SF273">
    <property type="entry name" value="ETHYLENE-RESPONSIVE TRANSCRIPTION FACTOR ERF017"/>
    <property type="match status" value="1"/>
</dbReference>
<evidence type="ECO:0000256" key="6">
    <source>
        <dbReference type="ARBA" id="ARBA00023242"/>
    </source>
</evidence>
<dbReference type="GO" id="GO:0003700">
    <property type="term" value="F:DNA-binding transcription factor activity"/>
    <property type="evidence" value="ECO:0007669"/>
    <property type="project" value="InterPro"/>
</dbReference>
<dbReference type="SUPFAM" id="SSF54171">
    <property type="entry name" value="DNA-binding domain"/>
    <property type="match status" value="1"/>
</dbReference>
<dbReference type="AlphaFoldDB" id="A0A8T2Q3F6"/>
<dbReference type="OrthoDB" id="10474975at2759"/>